<dbReference type="Pfam" id="PF07788">
    <property type="entry name" value="PDDEXK_10"/>
    <property type="match status" value="1"/>
</dbReference>
<proteinExistence type="predicted"/>
<evidence type="ECO:0000313" key="1">
    <source>
        <dbReference type="EMBL" id="APB34503.1"/>
    </source>
</evidence>
<organism evidence="1 2">
    <name type="scientific">Gloeomargarita lithophora Alchichica-D10</name>
    <dbReference type="NCBI Taxonomy" id="1188229"/>
    <lineage>
        <taxon>Bacteria</taxon>
        <taxon>Bacillati</taxon>
        <taxon>Cyanobacteriota</taxon>
        <taxon>Cyanophyceae</taxon>
        <taxon>Gloeomargaritales</taxon>
        <taxon>Gloeomargaritaceae</taxon>
        <taxon>Gloeomargarita</taxon>
    </lineage>
</organism>
<dbReference type="InterPro" id="IPR024271">
    <property type="entry name" value="DUF3782"/>
</dbReference>
<dbReference type="Proteomes" id="UP000180235">
    <property type="component" value="Chromosome"/>
</dbReference>
<accession>A0A1J0AF09</accession>
<evidence type="ECO:0008006" key="3">
    <source>
        <dbReference type="Google" id="ProtNLM"/>
    </source>
</evidence>
<dbReference type="PANTHER" id="PTHR34314">
    <property type="entry name" value="CRENARCHAEAL PROTEIN, PUTATIVE-RELATED"/>
    <property type="match status" value="1"/>
</dbReference>
<dbReference type="EMBL" id="CP017675">
    <property type="protein sequence ID" value="APB34503.1"/>
    <property type="molecule type" value="Genomic_DNA"/>
</dbReference>
<reference evidence="1 2" key="1">
    <citation type="submission" date="2016-10" db="EMBL/GenBank/DDBJ databases">
        <title>Description of Gloeomargarita lithophora gen. nov., sp. nov., a thylakoid-bearing basal-branching cyanobacterium with intracellular carbonates, and proposal for Gloeomargaritales ord. nov.</title>
        <authorList>
            <person name="Moreira D."/>
            <person name="Tavera R."/>
            <person name="Benzerara K."/>
            <person name="Skouri-Panet F."/>
            <person name="Couradeau E."/>
            <person name="Gerard E."/>
            <person name="Loussert C."/>
            <person name="Novelo E."/>
            <person name="Zivanovic Y."/>
            <person name="Lopez-Garcia P."/>
        </authorList>
    </citation>
    <scope>NUCLEOTIDE SEQUENCE [LARGE SCALE GENOMIC DNA]</scope>
    <source>
        <strain evidence="1 2">D10</strain>
    </source>
</reference>
<dbReference type="KEGG" id="glt:GlitD10_2174"/>
<name>A0A1J0AF09_9CYAN</name>
<evidence type="ECO:0000313" key="2">
    <source>
        <dbReference type="Proteomes" id="UP000180235"/>
    </source>
</evidence>
<protein>
    <recommendedName>
        <fullName evidence="3">DUF3782 domain-containing protein</fullName>
    </recommendedName>
</protein>
<keyword evidence="2" id="KW-1185">Reference proteome</keyword>
<gene>
    <name evidence="1" type="ORF">GlitD10_2174</name>
</gene>
<dbReference type="AlphaFoldDB" id="A0A1J0AF09"/>
<dbReference type="STRING" id="1188229.GlitD10_2174"/>
<dbReference type="PANTHER" id="PTHR34314:SF6">
    <property type="entry name" value="DUF3782 DOMAIN-CONTAINING PROTEIN"/>
    <property type="match status" value="1"/>
</dbReference>
<sequence>MGLMTPELRKAIQDALPELIANDPAIRDFVLRTVSNYYAGKEETESRFDGVLAELQRDREEQSRKWDEQSQRWHEQTQLWQEQSRKWDEQSQRWHEQTQLWQEQSRKWDEQSQRWHEQTQLWQEQSRKWDEQSQRWHEQTQLWQEQSRKWDEQNERFQALLSRFDQEREDNNHRWEEQHRFNCNLLEELKRQDRRYESTIGALGARWGLHSEASFRNALKGILEESFGVQVLNLTLYDEQGEVFGRPDQIELDLIIKNSLTIACEIKSSIDKAGMYSFDRKVNFYAQREQRAIGRKIVISPMVDSRAMPVAEALGIEIYSYAEAVEGLSSP</sequence>
<dbReference type="InterPro" id="IPR012431">
    <property type="entry name" value="PDDEXK_10"/>
</dbReference>
<dbReference type="Pfam" id="PF12644">
    <property type="entry name" value="DUF3782"/>
    <property type="match status" value="1"/>
</dbReference>